<dbReference type="AlphaFoldDB" id="A0A0K9Q6C5"/>
<organism evidence="2 3">
    <name type="scientific">Zostera marina</name>
    <name type="common">Eelgrass</name>
    <dbReference type="NCBI Taxonomy" id="29655"/>
    <lineage>
        <taxon>Eukaryota</taxon>
        <taxon>Viridiplantae</taxon>
        <taxon>Streptophyta</taxon>
        <taxon>Embryophyta</taxon>
        <taxon>Tracheophyta</taxon>
        <taxon>Spermatophyta</taxon>
        <taxon>Magnoliopsida</taxon>
        <taxon>Liliopsida</taxon>
        <taxon>Zosteraceae</taxon>
        <taxon>Zostera</taxon>
    </lineage>
</organism>
<evidence type="ECO:0000256" key="1">
    <source>
        <dbReference type="SAM" id="MobiDB-lite"/>
    </source>
</evidence>
<dbReference type="Proteomes" id="UP000036987">
    <property type="component" value="Unassembled WGS sequence"/>
</dbReference>
<evidence type="ECO:0000313" key="3">
    <source>
        <dbReference type="Proteomes" id="UP000036987"/>
    </source>
</evidence>
<dbReference type="InterPro" id="IPR024530">
    <property type="entry name" value="QSregVF_b"/>
</dbReference>
<dbReference type="EMBL" id="LFYR01000047">
    <property type="protein sequence ID" value="KMZ76380.1"/>
    <property type="molecule type" value="Genomic_DNA"/>
</dbReference>
<gene>
    <name evidence="2" type="ORF">ZOSMA_103G00860</name>
</gene>
<dbReference type="STRING" id="29655.A0A0K9Q6C5"/>
<feature type="region of interest" description="Disordered" evidence="1">
    <location>
        <begin position="185"/>
        <end position="225"/>
    </location>
</feature>
<feature type="compositionally biased region" description="Basic residues" evidence="1">
    <location>
        <begin position="186"/>
        <end position="201"/>
    </location>
</feature>
<dbReference type="PANTHER" id="PTHR38357:SF1">
    <property type="entry name" value="EXPRESSED PROTEIN"/>
    <property type="match status" value="1"/>
</dbReference>
<dbReference type="Pfam" id="PF12843">
    <property type="entry name" value="QSregVF_b"/>
    <property type="match status" value="1"/>
</dbReference>
<reference evidence="3" key="1">
    <citation type="journal article" date="2016" name="Nature">
        <title>The genome of the seagrass Zostera marina reveals angiosperm adaptation to the sea.</title>
        <authorList>
            <person name="Olsen J.L."/>
            <person name="Rouze P."/>
            <person name="Verhelst B."/>
            <person name="Lin Y.-C."/>
            <person name="Bayer T."/>
            <person name="Collen J."/>
            <person name="Dattolo E."/>
            <person name="De Paoli E."/>
            <person name="Dittami S."/>
            <person name="Maumus F."/>
            <person name="Michel G."/>
            <person name="Kersting A."/>
            <person name="Lauritano C."/>
            <person name="Lohaus R."/>
            <person name="Toepel M."/>
            <person name="Tonon T."/>
            <person name="Vanneste K."/>
            <person name="Amirebrahimi M."/>
            <person name="Brakel J."/>
            <person name="Bostroem C."/>
            <person name="Chovatia M."/>
            <person name="Grimwood J."/>
            <person name="Jenkins J.W."/>
            <person name="Jueterbock A."/>
            <person name="Mraz A."/>
            <person name="Stam W.T."/>
            <person name="Tice H."/>
            <person name="Bornberg-Bauer E."/>
            <person name="Green P.J."/>
            <person name="Pearson G.A."/>
            <person name="Procaccini G."/>
            <person name="Duarte C.M."/>
            <person name="Schmutz J."/>
            <person name="Reusch T.B.H."/>
            <person name="Van de Peer Y."/>
        </authorList>
    </citation>
    <scope>NUCLEOTIDE SEQUENCE [LARGE SCALE GENOMIC DNA]</scope>
    <source>
        <strain evidence="3">cv. Finnish</strain>
    </source>
</reference>
<dbReference type="OMA" id="TIYSEWA"/>
<dbReference type="OrthoDB" id="1897217at2759"/>
<evidence type="ECO:0000313" key="2">
    <source>
        <dbReference type="EMBL" id="KMZ76380.1"/>
    </source>
</evidence>
<proteinExistence type="predicted"/>
<keyword evidence="3" id="KW-1185">Reference proteome</keyword>
<accession>A0A0K9Q6C5</accession>
<dbReference type="PANTHER" id="PTHR38357">
    <property type="entry name" value="EXPRESSED PROTEIN"/>
    <property type="match status" value="1"/>
</dbReference>
<comment type="caution">
    <text evidence="2">The sequence shown here is derived from an EMBL/GenBank/DDBJ whole genome shotgun (WGS) entry which is preliminary data.</text>
</comment>
<protein>
    <submittedName>
        <fullName evidence="2">Uncharacterized protein</fullName>
    </submittedName>
</protein>
<sequence>MSVLGRFNIFSHFPSLLPPRNLRQPSSISAKLPARDRVIDFGKHKGRMLGTLPSKYLTWVSKNLRARDFEDWAKLADEVLLDPVYKDRVEWELAERVLSGEGLKMSSGNSKESSVSELLVISESFGWDNDDKEGWKAVNVELLGTSSGGRIPRRNNSKNSNSKRLVEFPKEVAKEVPAAVIEGGRERRRMRRHKPSSKSKVTRREVEIDGGDNEVKGNSNPFPGRKALLAKIDNMDNF</sequence>
<name>A0A0K9Q6C5_ZOSMR</name>